<dbReference type="GO" id="GO:0016567">
    <property type="term" value="P:protein ubiquitination"/>
    <property type="evidence" value="ECO:0007669"/>
    <property type="project" value="TreeGrafter"/>
</dbReference>
<evidence type="ECO:0000256" key="3">
    <source>
        <dbReference type="ARBA" id="ARBA00022723"/>
    </source>
</evidence>
<dbReference type="GO" id="GO:0008270">
    <property type="term" value="F:zinc ion binding"/>
    <property type="evidence" value="ECO:0007669"/>
    <property type="project" value="UniProtKB-KW"/>
</dbReference>
<keyword evidence="10" id="KW-0812">Transmembrane</keyword>
<name>A0A8C9F706_PAVCR</name>
<reference evidence="12" key="2">
    <citation type="submission" date="2025-09" db="UniProtKB">
        <authorList>
            <consortium name="Ensembl"/>
        </authorList>
    </citation>
    <scope>IDENTIFICATION</scope>
</reference>
<keyword evidence="4 9" id="KW-0863">Zinc-finger</keyword>
<comment type="catalytic activity">
    <reaction evidence="7">
        <text>S-[NEDD8-protein]-yl-[E2 NEDD8-conjugating enzyme]-L-cysteine + [cullin]-L-lysine = [E2 NEDD8-conjugating enzyme]-L-cysteine + N(6)-[NEDD8-protein]-yl-[cullin]-L-lysine.</text>
        <dbReference type="EC" id="2.3.2.32"/>
    </reaction>
</comment>
<dbReference type="GO" id="GO:0005634">
    <property type="term" value="C:nucleus"/>
    <property type="evidence" value="ECO:0007669"/>
    <property type="project" value="TreeGrafter"/>
</dbReference>
<dbReference type="Gene3D" id="3.30.40.10">
    <property type="entry name" value="Zinc/RING finger domain, C3HC4 (zinc finger)"/>
    <property type="match status" value="1"/>
</dbReference>
<dbReference type="Pfam" id="PF12678">
    <property type="entry name" value="zf-rbx1"/>
    <property type="match status" value="1"/>
</dbReference>
<dbReference type="SUPFAM" id="SSF57850">
    <property type="entry name" value="RING/U-box"/>
    <property type="match status" value="1"/>
</dbReference>
<evidence type="ECO:0000256" key="6">
    <source>
        <dbReference type="ARBA" id="ARBA00022833"/>
    </source>
</evidence>
<dbReference type="InterPro" id="IPR024766">
    <property type="entry name" value="Znf_RING_H2"/>
</dbReference>
<evidence type="ECO:0000256" key="1">
    <source>
        <dbReference type="ARBA" id="ARBA00004906"/>
    </source>
</evidence>
<dbReference type="InterPro" id="IPR013083">
    <property type="entry name" value="Znf_RING/FYVE/PHD"/>
</dbReference>
<keyword evidence="6" id="KW-0862">Zinc</keyword>
<dbReference type="InterPro" id="IPR001841">
    <property type="entry name" value="Znf_RING"/>
</dbReference>
<dbReference type="Ensembl" id="ENSPSTT00000012149.1">
    <property type="protein sequence ID" value="ENSPSTP00000011576.1"/>
    <property type="gene ID" value="ENSPSTG00000008127.1"/>
</dbReference>
<evidence type="ECO:0000259" key="11">
    <source>
        <dbReference type="PROSITE" id="PS50089"/>
    </source>
</evidence>
<keyword evidence="3" id="KW-0479">Metal-binding</keyword>
<dbReference type="InterPro" id="IPR051834">
    <property type="entry name" value="RING_finger_E3_ligase"/>
</dbReference>
<dbReference type="GO" id="GO:0061663">
    <property type="term" value="F:NEDD8 ligase activity"/>
    <property type="evidence" value="ECO:0007669"/>
    <property type="project" value="UniProtKB-EC"/>
</dbReference>
<dbReference type="EC" id="2.3.2.32" evidence="8"/>
<protein>
    <recommendedName>
        <fullName evidence="8">cullin-RING-type E3 NEDD8 transferase</fullName>
        <ecNumber evidence="8">2.3.2.32</ecNumber>
    </recommendedName>
</protein>
<comment type="pathway">
    <text evidence="1">Protein modification; protein ubiquitination.</text>
</comment>
<dbReference type="Proteomes" id="UP000694428">
    <property type="component" value="Unplaced"/>
</dbReference>
<evidence type="ECO:0000256" key="9">
    <source>
        <dbReference type="PROSITE-ProRule" id="PRU00175"/>
    </source>
</evidence>
<dbReference type="PANTHER" id="PTHR45931:SF2">
    <property type="entry name" value="E3 UBIQUITIN-PROTEIN LIGASE RNF6"/>
    <property type="match status" value="1"/>
</dbReference>
<dbReference type="GO" id="GO:0031461">
    <property type="term" value="C:cullin-RING ubiquitin ligase complex"/>
    <property type="evidence" value="ECO:0007669"/>
    <property type="project" value="UniProtKB-ARBA"/>
</dbReference>
<dbReference type="GO" id="GO:0006511">
    <property type="term" value="P:ubiquitin-dependent protein catabolic process"/>
    <property type="evidence" value="ECO:0007669"/>
    <property type="project" value="TreeGrafter"/>
</dbReference>
<dbReference type="AlphaFoldDB" id="A0A8C9F706"/>
<evidence type="ECO:0000256" key="5">
    <source>
        <dbReference type="ARBA" id="ARBA00022786"/>
    </source>
</evidence>
<keyword evidence="13" id="KW-1185">Reference proteome</keyword>
<evidence type="ECO:0000256" key="8">
    <source>
        <dbReference type="ARBA" id="ARBA00044971"/>
    </source>
</evidence>
<evidence type="ECO:0000256" key="4">
    <source>
        <dbReference type="ARBA" id="ARBA00022771"/>
    </source>
</evidence>
<evidence type="ECO:0000313" key="12">
    <source>
        <dbReference type="Ensembl" id="ENSPSTP00000011576.1"/>
    </source>
</evidence>
<keyword evidence="10" id="KW-0472">Membrane</keyword>
<reference evidence="12" key="1">
    <citation type="submission" date="2025-08" db="UniProtKB">
        <authorList>
            <consortium name="Ensembl"/>
        </authorList>
    </citation>
    <scope>IDENTIFICATION</scope>
</reference>
<sequence>MPERGTSTRVTRRSRSRTNLPCMHEFHIHCIDRWLSENSTCPICRQPVLGSNDLLLLFNLCGDIFFLTFKYPFQKLANLVLFKIFMAIFACGFTQCLMLTSSCSKADGLVI</sequence>
<evidence type="ECO:0000313" key="13">
    <source>
        <dbReference type="Proteomes" id="UP000694428"/>
    </source>
</evidence>
<keyword evidence="10" id="KW-1133">Transmembrane helix</keyword>
<dbReference type="GO" id="GO:0061630">
    <property type="term" value="F:ubiquitin protein ligase activity"/>
    <property type="evidence" value="ECO:0007669"/>
    <property type="project" value="TreeGrafter"/>
</dbReference>
<keyword evidence="5" id="KW-0833">Ubl conjugation pathway</keyword>
<dbReference type="GO" id="GO:0045893">
    <property type="term" value="P:positive regulation of DNA-templated transcription"/>
    <property type="evidence" value="ECO:0007669"/>
    <property type="project" value="TreeGrafter"/>
</dbReference>
<feature type="transmembrane region" description="Helical" evidence="10">
    <location>
        <begin position="79"/>
        <end position="99"/>
    </location>
</feature>
<feature type="domain" description="RING-type" evidence="11">
    <location>
        <begin position="20"/>
        <end position="45"/>
    </location>
</feature>
<evidence type="ECO:0000256" key="10">
    <source>
        <dbReference type="SAM" id="Phobius"/>
    </source>
</evidence>
<comment type="pathway">
    <text evidence="2">Protein modification; protein neddylation.</text>
</comment>
<dbReference type="PANTHER" id="PTHR45931">
    <property type="entry name" value="SI:CH211-59O9.10"/>
    <property type="match status" value="1"/>
</dbReference>
<evidence type="ECO:0000256" key="2">
    <source>
        <dbReference type="ARBA" id="ARBA00005032"/>
    </source>
</evidence>
<evidence type="ECO:0000256" key="7">
    <source>
        <dbReference type="ARBA" id="ARBA00044896"/>
    </source>
</evidence>
<proteinExistence type="predicted"/>
<dbReference type="PROSITE" id="PS50089">
    <property type="entry name" value="ZF_RING_2"/>
    <property type="match status" value="1"/>
</dbReference>
<organism evidence="12 13">
    <name type="scientific">Pavo cristatus</name>
    <name type="common">Indian peafowl</name>
    <name type="synonym">Blue peafowl</name>
    <dbReference type="NCBI Taxonomy" id="9049"/>
    <lineage>
        <taxon>Eukaryota</taxon>
        <taxon>Metazoa</taxon>
        <taxon>Chordata</taxon>
        <taxon>Craniata</taxon>
        <taxon>Vertebrata</taxon>
        <taxon>Euteleostomi</taxon>
        <taxon>Archelosauria</taxon>
        <taxon>Archosauria</taxon>
        <taxon>Dinosauria</taxon>
        <taxon>Saurischia</taxon>
        <taxon>Theropoda</taxon>
        <taxon>Coelurosauria</taxon>
        <taxon>Aves</taxon>
        <taxon>Neognathae</taxon>
        <taxon>Galloanserae</taxon>
        <taxon>Galliformes</taxon>
        <taxon>Phasianidae</taxon>
        <taxon>Phasianinae</taxon>
        <taxon>Pavo</taxon>
    </lineage>
</organism>
<accession>A0A8C9F706</accession>